<dbReference type="PANTHER" id="PTHR43335:SF4">
    <property type="entry name" value="ABC TRANSPORTER, ATP-BINDING PROTEIN"/>
    <property type="match status" value="1"/>
</dbReference>
<evidence type="ECO:0000256" key="1">
    <source>
        <dbReference type="ARBA" id="ARBA00005417"/>
    </source>
</evidence>
<dbReference type="PANTHER" id="PTHR43335">
    <property type="entry name" value="ABC TRANSPORTER, ATP-BINDING PROTEIN"/>
    <property type="match status" value="1"/>
</dbReference>
<feature type="domain" description="ABC transporter" evidence="5">
    <location>
        <begin position="4"/>
        <end position="232"/>
    </location>
</feature>
<reference evidence="6 7" key="1">
    <citation type="submission" date="2022-01" db="EMBL/GenBank/DDBJ databases">
        <title>Flavihumibacter sp. nov., isolated from sediment of a river.</title>
        <authorList>
            <person name="Liu H."/>
        </authorList>
    </citation>
    <scope>NUCLEOTIDE SEQUENCE [LARGE SCALE GENOMIC DNA]</scope>
    <source>
        <strain evidence="6 7">RY-1</strain>
    </source>
</reference>
<organism evidence="6 7">
    <name type="scientific">Flavihumibacter fluminis</name>
    <dbReference type="NCBI Taxonomy" id="2909236"/>
    <lineage>
        <taxon>Bacteria</taxon>
        <taxon>Pseudomonadati</taxon>
        <taxon>Bacteroidota</taxon>
        <taxon>Chitinophagia</taxon>
        <taxon>Chitinophagales</taxon>
        <taxon>Chitinophagaceae</taxon>
        <taxon>Flavihumibacter</taxon>
    </lineage>
</organism>
<dbReference type="Proteomes" id="UP001200145">
    <property type="component" value="Unassembled WGS sequence"/>
</dbReference>
<gene>
    <name evidence="6" type="ORF">L0U88_09515</name>
</gene>
<comment type="similarity">
    <text evidence="1">Belongs to the ABC transporter superfamily.</text>
</comment>
<sequence length="302" mass="34143">MYLLETEGLSYQFRKEETVLNNIQLQVPEGSIYGFLGPNGAGKTTTLKLVLGLLRKQKGRVRIFGKDLDFDRLSILQQTGSLIESPSLYLHLTARENLLLYQRIYQCNPNRISYVLELTGLSHTGNKRCSSFSLGMNQRLAIAVALLHNPRLLILDEPTNGLDPSGIIEMRELLRSINRNMGITILISSHLLSEIEKLATHTGIINNGSLVFQGTFSQLMQQQQAACSLFYKTSDNLAAQTFLRQRNIVVDMDQDTLILPLLPREEIARINRELMKEGIDLFQVHAPETSLEQTFMNLINQN</sequence>
<evidence type="ECO:0000256" key="4">
    <source>
        <dbReference type="ARBA" id="ARBA00022840"/>
    </source>
</evidence>
<evidence type="ECO:0000256" key="2">
    <source>
        <dbReference type="ARBA" id="ARBA00022448"/>
    </source>
</evidence>
<dbReference type="PROSITE" id="PS50893">
    <property type="entry name" value="ABC_TRANSPORTER_2"/>
    <property type="match status" value="1"/>
</dbReference>
<keyword evidence="7" id="KW-1185">Reference proteome</keyword>
<protein>
    <submittedName>
        <fullName evidence="6">ABC transporter ATP-binding protein</fullName>
    </submittedName>
</protein>
<proteinExistence type="inferred from homology"/>
<dbReference type="RefSeq" id="WP_234865815.1">
    <property type="nucleotide sequence ID" value="NZ_JAKEVY010000002.1"/>
</dbReference>
<keyword evidence="2" id="KW-0813">Transport</keyword>
<dbReference type="SUPFAM" id="SSF52540">
    <property type="entry name" value="P-loop containing nucleoside triphosphate hydrolases"/>
    <property type="match status" value="1"/>
</dbReference>
<dbReference type="Pfam" id="PF00005">
    <property type="entry name" value="ABC_tran"/>
    <property type="match status" value="1"/>
</dbReference>
<dbReference type="EMBL" id="JAKEVY010000002">
    <property type="protein sequence ID" value="MCF1714863.1"/>
    <property type="molecule type" value="Genomic_DNA"/>
</dbReference>
<accession>A0ABS9BIK5</accession>
<comment type="caution">
    <text evidence="6">The sequence shown here is derived from an EMBL/GenBank/DDBJ whole genome shotgun (WGS) entry which is preliminary data.</text>
</comment>
<evidence type="ECO:0000259" key="5">
    <source>
        <dbReference type="PROSITE" id="PS50893"/>
    </source>
</evidence>
<dbReference type="GO" id="GO:0005524">
    <property type="term" value="F:ATP binding"/>
    <property type="evidence" value="ECO:0007669"/>
    <property type="project" value="UniProtKB-KW"/>
</dbReference>
<evidence type="ECO:0000313" key="6">
    <source>
        <dbReference type="EMBL" id="MCF1714863.1"/>
    </source>
</evidence>
<name>A0ABS9BIK5_9BACT</name>
<dbReference type="SMART" id="SM00382">
    <property type="entry name" value="AAA"/>
    <property type="match status" value="1"/>
</dbReference>
<dbReference type="InterPro" id="IPR027417">
    <property type="entry name" value="P-loop_NTPase"/>
</dbReference>
<dbReference type="Gene3D" id="3.40.50.300">
    <property type="entry name" value="P-loop containing nucleotide triphosphate hydrolases"/>
    <property type="match status" value="1"/>
</dbReference>
<dbReference type="InterPro" id="IPR003593">
    <property type="entry name" value="AAA+_ATPase"/>
</dbReference>
<keyword evidence="4 6" id="KW-0067">ATP-binding</keyword>
<keyword evidence="3" id="KW-0547">Nucleotide-binding</keyword>
<evidence type="ECO:0000256" key="3">
    <source>
        <dbReference type="ARBA" id="ARBA00022741"/>
    </source>
</evidence>
<dbReference type="InterPro" id="IPR003439">
    <property type="entry name" value="ABC_transporter-like_ATP-bd"/>
</dbReference>
<evidence type="ECO:0000313" key="7">
    <source>
        <dbReference type="Proteomes" id="UP001200145"/>
    </source>
</evidence>